<protein>
    <recommendedName>
        <fullName evidence="15">Phospholipid/glycerol acyltransferase domain-containing protein</fullName>
    </recommendedName>
</protein>
<dbReference type="EMBL" id="BNCQ01000008">
    <property type="protein sequence ID" value="GIM01085.1"/>
    <property type="molecule type" value="Genomic_DNA"/>
</dbReference>
<dbReference type="GO" id="GO:0016020">
    <property type="term" value="C:membrane"/>
    <property type="evidence" value="ECO:0007669"/>
    <property type="project" value="UniProtKB-SubCell"/>
</dbReference>
<evidence type="ECO:0000256" key="10">
    <source>
        <dbReference type="ARBA" id="ARBA00023209"/>
    </source>
</evidence>
<comment type="subcellular location">
    <subcellularLocation>
        <location evidence="1">Membrane</location>
    </subcellularLocation>
</comment>
<feature type="transmembrane region" description="Helical" evidence="14">
    <location>
        <begin position="90"/>
        <end position="109"/>
    </location>
</feature>
<proteinExistence type="inferred from homology"/>
<comment type="pathway">
    <text evidence="2">Lipid metabolism.</text>
</comment>
<dbReference type="PANTHER" id="PTHR23063:SF54">
    <property type="entry name" value="LYSOPHOSPHOLIPID ACYLTRANSFERASE LPEAT1"/>
    <property type="match status" value="1"/>
</dbReference>
<evidence type="ECO:0000256" key="6">
    <source>
        <dbReference type="ARBA" id="ARBA00022692"/>
    </source>
</evidence>
<keyword evidence="9 14" id="KW-0472">Membrane</keyword>
<comment type="caution">
    <text evidence="16">The sequence shown here is derived from an EMBL/GenBank/DDBJ whole genome shotgun (WGS) entry which is preliminary data.</text>
</comment>
<keyword evidence="6 14" id="KW-0812">Transmembrane</keyword>
<evidence type="ECO:0000259" key="15">
    <source>
        <dbReference type="SMART" id="SM00563"/>
    </source>
</evidence>
<keyword evidence="4" id="KW-0444">Lipid biosynthesis</keyword>
<accession>A0A8J4LLN6</accession>
<dbReference type="InterPro" id="IPR045252">
    <property type="entry name" value="LPCAT1-like"/>
</dbReference>
<dbReference type="CDD" id="cd07991">
    <property type="entry name" value="LPLAT_LPCAT1-like"/>
    <property type="match status" value="1"/>
</dbReference>
<keyword evidence="10" id="KW-0594">Phospholipid biosynthesis</keyword>
<reference evidence="16" key="1">
    <citation type="journal article" date="2021" name="Proc. Natl. Acad. Sci. U.S.A.">
        <title>Three genomes in the algal genus Volvox reveal the fate of a haploid sex-determining region after a transition to homothallism.</title>
        <authorList>
            <person name="Yamamoto K."/>
            <person name="Hamaji T."/>
            <person name="Kawai-Toyooka H."/>
            <person name="Matsuzaki R."/>
            <person name="Takahashi F."/>
            <person name="Nishimura Y."/>
            <person name="Kawachi M."/>
            <person name="Noguchi H."/>
            <person name="Minakuchi Y."/>
            <person name="Umen J.G."/>
            <person name="Toyoda A."/>
            <person name="Nozaki H."/>
        </authorList>
    </citation>
    <scope>NUCLEOTIDE SEQUENCE</scope>
    <source>
        <strain evidence="16">NIES-3785</strain>
    </source>
</reference>
<evidence type="ECO:0000256" key="14">
    <source>
        <dbReference type="SAM" id="Phobius"/>
    </source>
</evidence>
<keyword evidence="8" id="KW-0443">Lipid metabolism</keyword>
<evidence type="ECO:0000256" key="9">
    <source>
        <dbReference type="ARBA" id="ARBA00023136"/>
    </source>
</evidence>
<evidence type="ECO:0000313" key="17">
    <source>
        <dbReference type="Proteomes" id="UP000722791"/>
    </source>
</evidence>
<name>A0A8J4LLN6_9CHLO</name>
<evidence type="ECO:0000256" key="7">
    <source>
        <dbReference type="ARBA" id="ARBA00022989"/>
    </source>
</evidence>
<dbReference type="SMART" id="SM00563">
    <property type="entry name" value="PlsC"/>
    <property type="match status" value="1"/>
</dbReference>
<keyword evidence="7 14" id="KW-1133">Transmembrane helix</keyword>
<dbReference type="GO" id="GO:0008374">
    <property type="term" value="F:O-acyltransferase activity"/>
    <property type="evidence" value="ECO:0007669"/>
    <property type="project" value="InterPro"/>
</dbReference>
<sequence length="457" mass="51927">MAQSNGWLGNLPPDIKAEAFIRRDLYGSYCNNSIPRLAQLRLVVLSITLFPLKLFACLICVISYFLVVVFGNIAFREPFKAKYMAFWGKFWTRMVLYCLGFWYIKWVYINADGSLSNRPPAGLEERHFGGYVSNHCSLGSLSFSSWVDIVLYMSRLFPSFVAKKDVSTLPLIGPISKSMQCLFVDREARLAMPGVDSGSTGQGTSQLVRDRMLRKYDEQSAELPMLLFPEGTTTNNRYIMPFKRGAFVAGVPVQPLVLKYDTSGRFSPTWDSMPGHLHIFLAMTEFSFRVTCYMLPLYKPSEAEKADPALYAENVRQMMVKYSGIPACDDTYADKLAFFKYIKEQMAQQDNQGHRGPLVDGRTTAETKAPSKVEVEARAAVYGLRHRKEPAARVTTKAQRRGGRKASVLNERAGARRLRTSARDLACKISREDQWIHRYFLIKYNFVHARALKHDTP</sequence>
<evidence type="ECO:0000256" key="1">
    <source>
        <dbReference type="ARBA" id="ARBA00004370"/>
    </source>
</evidence>
<keyword evidence="12" id="KW-0012">Acyltransferase</keyword>
<evidence type="ECO:0000256" key="11">
    <source>
        <dbReference type="ARBA" id="ARBA00023264"/>
    </source>
</evidence>
<dbReference type="GO" id="GO:0005783">
    <property type="term" value="C:endoplasmic reticulum"/>
    <property type="evidence" value="ECO:0007669"/>
    <property type="project" value="TreeGrafter"/>
</dbReference>
<dbReference type="AlphaFoldDB" id="A0A8J4LLN6"/>
<feature type="domain" description="Phospholipid/glycerol acyltransferase" evidence="15">
    <location>
        <begin position="131"/>
        <end position="261"/>
    </location>
</feature>
<feature type="transmembrane region" description="Helical" evidence="14">
    <location>
        <begin position="42"/>
        <end position="70"/>
    </location>
</feature>
<evidence type="ECO:0000256" key="12">
    <source>
        <dbReference type="ARBA" id="ARBA00023315"/>
    </source>
</evidence>
<organism evidence="16 17">
    <name type="scientific">Volvox reticuliferus</name>
    <dbReference type="NCBI Taxonomy" id="1737510"/>
    <lineage>
        <taxon>Eukaryota</taxon>
        <taxon>Viridiplantae</taxon>
        <taxon>Chlorophyta</taxon>
        <taxon>core chlorophytes</taxon>
        <taxon>Chlorophyceae</taxon>
        <taxon>CS clade</taxon>
        <taxon>Chlamydomonadales</taxon>
        <taxon>Volvocaceae</taxon>
        <taxon>Volvox</taxon>
    </lineage>
</organism>
<evidence type="ECO:0000256" key="13">
    <source>
        <dbReference type="SAM" id="MobiDB-lite"/>
    </source>
</evidence>
<dbReference type="GO" id="GO:0071618">
    <property type="term" value="F:lysophosphatidylethanolamine acyltransferase activity"/>
    <property type="evidence" value="ECO:0007669"/>
    <property type="project" value="TreeGrafter"/>
</dbReference>
<dbReference type="InterPro" id="IPR002123">
    <property type="entry name" value="Plipid/glycerol_acylTrfase"/>
</dbReference>
<evidence type="ECO:0000256" key="2">
    <source>
        <dbReference type="ARBA" id="ARBA00005189"/>
    </source>
</evidence>
<evidence type="ECO:0000256" key="8">
    <source>
        <dbReference type="ARBA" id="ARBA00023098"/>
    </source>
</evidence>
<dbReference type="GO" id="GO:0008654">
    <property type="term" value="P:phospholipid biosynthetic process"/>
    <property type="evidence" value="ECO:0007669"/>
    <property type="project" value="UniProtKB-KW"/>
</dbReference>
<comment type="similarity">
    <text evidence="3">Belongs to the 1-acyl-sn-glycerol-3-phosphate acyltransferase family.</text>
</comment>
<feature type="region of interest" description="Disordered" evidence="13">
    <location>
        <begin position="350"/>
        <end position="370"/>
    </location>
</feature>
<evidence type="ECO:0000256" key="3">
    <source>
        <dbReference type="ARBA" id="ARBA00008655"/>
    </source>
</evidence>
<dbReference type="SUPFAM" id="SSF69593">
    <property type="entry name" value="Glycerol-3-phosphate (1)-acyltransferase"/>
    <property type="match status" value="1"/>
</dbReference>
<keyword evidence="11" id="KW-1208">Phospholipid metabolism</keyword>
<evidence type="ECO:0000313" key="16">
    <source>
        <dbReference type="EMBL" id="GIM01085.1"/>
    </source>
</evidence>
<evidence type="ECO:0000256" key="5">
    <source>
        <dbReference type="ARBA" id="ARBA00022679"/>
    </source>
</evidence>
<dbReference type="Pfam" id="PF01553">
    <property type="entry name" value="Acyltransferase"/>
    <property type="match status" value="1"/>
</dbReference>
<gene>
    <name evidence="16" type="ORF">Vretimale_5935</name>
</gene>
<dbReference type="Proteomes" id="UP000722791">
    <property type="component" value="Unassembled WGS sequence"/>
</dbReference>
<keyword evidence="5" id="KW-0808">Transferase</keyword>
<dbReference type="PANTHER" id="PTHR23063">
    <property type="entry name" value="PHOSPHOLIPID ACYLTRANSFERASE"/>
    <property type="match status" value="1"/>
</dbReference>
<evidence type="ECO:0000256" key="4">
    <source>
        <dbReference type="ARBA" id="ARBA00022516"/>
    </source>
</evidence>